<proteinExistence type="predicted"/>
<organism evidence="2 3">
    <name type="scientific">Ranitomeya imitator</name>
    <name type="common">mimic poison frog</name>
    <dbReference type="NCBI Taxonomy" id="111125"/>
    <lineage>
        <taxon>Eukaryota</taxon>
        <taxon>Metazoa</taxon>
        <taxon>Chordata</taxon>
        <taxon>Craniata</taxon>
        <taxon>Vertebrata</taxon>
        <taxon>Euteleostomi</taxon>
        <taxon>Amphibia</taxon>
        <taxon>Batrachia</taxon>
        <taxon>Anura</taxon>
        <taxon>Neobatrachia</taxon>
        <taxon>Hyloidea</taxon>
        <taxon>Dendrobatidae</taxon>
        <taxon>Dendrobatinae</taxon>
        <taxon>Ranitomeya</taxon>
    </lineage>
</organism>
<name>A0ABN9MIG0_9NEOB</name>
<sequence>VSLQFSEEQSLPGSTVNLHISAYPNSMCNVRAVDKSAELLKSQEESSEDAVNKFLNEWDTYGYPIQIEELQTCPVGSFPINVEAFDRPDTYSFFEEPGIKVLTNFLIRKTMECSMPATTTAATFAQMQFRTFPWSVQFNIQAAPEEDSVIVEALEIPPEKPVRSKFPSTWLMNTVPIGPTGELDYPLTTPDTITLWSGDAFCTSSVGLGFSPRIALRTFKPYFLEMIVPYSVKQGETLVLKAIVLNFMRQCIKVQTTLYPSDDFQLEPCEGCLYDACLCSDPTFTFTWNIKPLTLGAINIIIGTEAVDTGDLCDGQTPIVPTKGQFDIVQRRLIVE</sequence>
<evidence type="ECO:0000313" key="2">
    <source>
        <dbReference type="EMBL" id="CAJ0966571.1"/>
    </source>
</evidence>
<keyword evidence="3" id="KW-1185">Reference proteome</keyword>
<evidence type="ECO:0000259" key="1">
    <source>
        <dbReference type="SMART" id="SM01360"/>
    </source>
</evidence>
<dbReference type="InterPro" id="IPR013783">
    <property type="entry name" value="Ig-like_fold"/>
</dbReference>
<dbReference type="InterPro" id="IPR050473">
    <property type="entry name" value="A2M/Complement_sys"/>
</dbReference>
<dbReference type="SMART" id="SM01360">
    <property type="entry name" value="A2M"/>
    <property type="match status" value="1"/>
</dbReference>
<reference evidence="2" key="1">
    <citation type="submission" date="2023-07" db="EMBL/GenBank/DDBJ databases">
        <authorList>
            <person name="Stuckert A."/>
        </authorList>
    </citation>
    <scope>NUCLEOTIDE SEQUENCE</scope>
</reference>
<dbReference type="EMBL" id="CAUEEQ010075475">
    <property type="protein sequence ID" value="CAJ0966571.1"/>
    <property type="molecule type" value="Genomic_DNA"/>
</dbReference>
<dbReference type="InterPro" id="IPR001599">
    <property type="entry name" value="Macroglobln_a2"/>
</dbReference>
<gene>
    <name evidence="2" type="ORF">RIMI_LOCUS21436772</name>
</gene>
<dbReference type="Pfam" id="PF07703">
    <property type="entry name" value="A2M_BRD"/>
    <property type="match status" value="1"/>
</dbReference>
<feature type="non-terminal residue" evidence="2">
    <location>
        <position position="1"/>
    </location>
</feature>
<dbReference type="PANTHER" id="PTHR11412:SF171">
    <property type="entry name" value="PREGNANCY ZONE PROTEIN-LIKE PROTEIN"/>
    <property type="match status" value="1"/>
</dbReference>
<dbReference type="SUPFAM" id="SSF81296">
    <property type="entry name" value="E set domains"/>
    <property type="match status" value="1"/>
</dbReference>
<dbReference type="InterPro" id="IPR014756">
    <property type="entry name" value="Ig_E-set"/>
</dbReference>
<dbReference type="InterPro" id="IPR011625">
    <property type="entry name" value="A2M_N_BRD"/>
</dbReference>
<dbReference type="Gene3D" id="2.20.130.20">
    <property type="match status" value="2"/>
</dbReference>
<comment type="caution">
    <text evidence="2">The sequence shown here is derived from an EMBL/GenBank/DDBJ whole genome shotgun (WGS) entry which is preliminary data.</text>
</comment>
<dbReference type="PANTHER" id="PTHR11412">
    <property type="entry name" value="MACROGLOBULIN / COMPLEMENT"/>
    <property type="match status" value="1"/>
</dbReference>
<protein>
    <recommendedName>
        <fullName evidence="1">Alpha-2-macroglobulin domain-containing protein</fullName>
    </recommendedName>
</protein>
<evidence type="ECO:0000313" key="3">
    <source>
        <dbReference type="Proteomes" id="UP001176940"/>
    </source>
</evidence>
<accession>A0ABN9MIG0</accession>
<feature type="domain" description="Alpha-2-macroglobulin" evidence="1">
    <location>
        <begin position="169"/>
        <end position="258"/>
    </location>
</feature>
<dbReference type="Gene3D" id="2.60.40.10">
    <property type="entry name" value="Immunoglobulins"/>
    <property type="match status" value="1"/>
</dbReference>
<feature type="non-terminal residue" evidence="2">
    <location>
        <position position="336"/>
    </location>
</feature>
<dbReference type="Proteomes" id="UP001176940">
    <property type="component" value="Unassembled WGS sequence"/>
</dbReference>
<dbReference type="Pfam" id="PF00207">
    <property type="entry name" value="A2M"/>
    <property type="match status" value="1"/>
</dbReference>